<dbReference type="PROSITE" id="PS51007">
    <property type="entry name" value="CYTC"/>
    <property type="match status" value="1"/>
</dbReference>
<keyword evidence="3 4" id="KW-0408">Iron</keyword>
<dbReference type="GO" id="GO:0046872">
    <property type="term" value="F:metal ion binding"/>
    <property type="evidence" value="ECO:0007669"/>
    <property type="project" value="UniProtKB-KW"/>
</dbReference>
<keyword evidence="1 4" id="KW-0349">Heme</keyword>
<sequence length="278" mass="30413">MRVFLSMIIGLLIIAIISILFTQELPSRVKEDVNMATDDSADLQSREYPEGRLGEVIRLGETLVKETSIHPMTRPLVGNRLNCTSCHLDAGRHPKAASFVGVASAYPAYSPRESAVITLEERIANCFLRSQNGSRPVIGGQVSVAIAAYITWMSRRTPIEMNPIAPLGPNHLDMLDVEAFEPDIVQGETLYVDRCTDCHLADGSGSEDGPPVWGDHSFNDGAGLSKVAKMASWLKVAMPPDDTDLTDREAIDLAAYINSHPRPKFYPNNKTGPLNPSR</sequence>
<keyword evidence="2 4" id="KW-0479">Metal-binding</keyword>
<dbReference type="Pfam" id="PF13442">
    <property type="entry name" value="Cytochrome_CBB3"/>
    <property type="match status" value="1"/>
</dbReference>
<dbReference type="SUPFAM" id="SSF46626">
    <property type="entry name" value="Cytochrome c"/>
    <property type="match status" value="2"/>
</dbReference>
<gene>
    <name evidence="6" type="ORF">Pla52n_28470</name>
</gene>
<proteinExistence type="predicted"/>
<accession>A0A5C6AY02</accession>
<dbReference type="PANTHER" id="PTHR35008">
    <property type="entry name" value="BLL4482 PROTEIN-RELATED"/>
    <property type="match status" value="1"/>
</dbReference>
<dbReference type="InterPro" id="IPR051459">
    <property type="entry name" value="Cytochrome_c-type_DH"/>
</dbReference>
<evidence type="ECO:0000313" key="6">
    <source>
        <dbReference type="EMBL" id="TWU04803.1"/>
    </source>
</evidence>
<comment type="caution">
    <text evidence="6">The sequence shown here is derived from an EMBL/GenBank/DDBJ whole genome shotgun (WGS) entry which is preliminary data.</text>
</comment>
<reference evidence="6 7" key="1">
    <citation type="submission" date="2019-02" db="EMBL/GenBank/DDBJ databases">
        <title>Deep-cultivation of Planctomycetes and their phenomic and genomic characterization uncovers novel biology.</title>
        <authorList>
            <person name="Wiegand S."/>
            <person name="Jogler M."/>
            <person name="Boedeker C."/>
            <person name="Pinto D."/>
            <person name="Vollmers J."/>
            <person name="Rivas-Marin E."/>
            <person name="Kohn T."/>
            <person name="Peeters S.H."/>
            <person name="Heuer A."/>
            <person name="Rast P."/>
            <person name="Oberbeckmann S."/>
            <person name="Bunk B."/>
            <person name="Jeske O."/>
            <person name="Meyerdierks A."/>
            <person name="Storesund J.E."/>
            <person name="Kallscheuer N."/>
            <person name="Luecker S."/>
            <person name="Lage O.M."/>
            <person name="Pohl T."/>
            <person name="Merkel B.J."/>
            <person name="Hornburger P."/>
            <person name="Mueller R.-W."/>
            <person name="Bruemmer F."/>
            <person name="Labrenz M."/>
            <person name="Spormann A.M."/>
            <person name="Op Den Camp H."/>
            <person name="Overmann J."/>
            <person name="Amann R."/>
            <person name="Jetten M.S.M."/>
            <person name="Mascher T."/>
            <person name="Medema M.H."/>
            <person name="Devos D.P."/>
            <person name="Kaster A.-K."/>
            <person name="Ovreas L."/>
            <person name="Rohde M."/>
            <person name="Galperin M.Y."/>
            <person name="Jogler C."/>
        </authorList>
    </citation>
    <scope>NUCLEOTIDE SEQUENCE [LARGE SCALE GENOMIC DNA]</scope>
    <source>
        <strain evidence="6 7">Pla52n</strain>
    </source>
</reference>
<dbReference type="Pfam" id="PF21342">
    <property type="entry name" value="SoxA-TsdA_cyt-c"/>
    <property type="match status" value="1"/>
</dbReference>
<dbReference type="AlphaFoldDB" id="A0A5C6AY02"/>
<evidence type="ECO:0000256" key="3">
    <source>
        <dbReference type="ARBA" id="ARBA00023004"/>
    </source>
</evidence>
<evidence type="ECO:0000256" key="4">
    <source>
        <dbReference type="PROSITE-ProRule" id="PRU00433"/>
    </source>
</evidence>
<evidence type="ECO:0000313" key="7">
    <source>
        <dbReference type="Proteomes" id="UP000320176"/>
    </source>
</evidence>
<dbReference type="InterPro" id="IPR009056">
    <property type="entry name" value="Cyt_c-like_dom"/>
</dbReference>
<dbReference type="Proteomes" id="UP000320176">
    <property type="component" value="Unassembled WGS sequence"/>
</dbReference>
<dbReference type="InterPro" id="IPR036909">
    <property type="entry name" value="Cyt_c-like_dom_sf"/>
</dbReference>
<protein>
    <submittedName>
        <fullName evidence="6">Cytochrome c</fullName>
    </submittedName>
</protein>
<dbReference type="GO" id="GO:0009055">
    <property type="term" value="F:electron transfer activity"/>
    <property type="evidence" value="ECO:0007669"/>
    <property type="project" value="InterPro"/>
</dbReference>
<feature type="domain" description="Cytochrome c" evidence="5">
    <location>
        <begin position="182"/>
        <end position="261"/>
    </location>
</feature>
<organism evidence="6 7">
    <name type="scientific">Stieleria varia</name>
    <dbReference type="NCBI Taxonomy" id="2528005"/>
    <lineage>
        <taxon>Bacteria</taxon>
        <taxon>Pseudomonadati</taxon>
        <taxon>Planctomycetota</taxon>
        <taxon>Planctomycetia</taxon>
        <taxon>Pirellulales</taxon>
        <taxon>Pirellulaceae</taxon>
        <taxon>Stieleria</taxon>
    </lineage>
</organism>
<evidence type="ECO:0000256" key="1">
    <source>
        <dbReference type="ARBA" id="ARBA00022617"/>
    </source>
</evidence>
<dbReference type="Gene3D" id="1.10.760.10">
    <property type="entry name" value="Cytochrome c-like domain"/>
    <property type="match status" value="2"/>
</dbReference>
<dbReference type="OrthoDB" id="9779283at2"/>
<evidence type="ECO:0000256" key="2">
    <source>
        <dbReference type="ARBA" id="ARBA00022723"/>
    </source>
</evidence>
<dbReference type="EMBL" id="SJPN01000003">
    <property type="protein sequence ID" value="TWU04803.1"/>
    <property type="molecule type" value="Genomic_DNA"/>
</dbReference>
<dbReference type="PANTHER" id="PTHR35008:SF4">
    <property type="entry name" value="BLL4482 PROTEIN"/>
    <property type="match status" value="1"/>
</dbReference>
<keyword evidence="7" id="KW-1185">Reference proteome</keyword>
<dbReference type="GO" id="GO:0020037">
    <property type="term" value="F:heme binding"/>
    <property type="evidence" value="ECO:0007669"/>
    <property type="project" value="InterPro"/>
</dbReference>
<evidence type="ECO:0000259" key="5">
    <source>
        <dbReference type="PROSITE" id="PS51007"/>
    </source>
</evidence>
<name>A0A5C6AY02_9BACT</name>